<dbReference type="InterPro" id="IPR040423">
    <property type="entry name" value="PEA_transferase"/>
</dbReference>
<protein>
    <submittedName>
        <fullName evidence="11">Sulfatase</fullName>
    </submittedName>
</protein>
<feature type="domain" description="Phosphoethanolamine transferase N-terminal" evidence="10">
    <location>
        <begin position="59"/>
        <end position="208"/>
    </location>
</feature>
<dbReference type="STRING" id="582744.Msip34_2098"/>
<feature type="transmembrane region" description="Helical" evidence="8">
    <location>
        <begin position="161"/>
        <end position="179"/>
    </location>
</feature>
<feature type="transmembrane region" description="Helical" evidence="8">
    <location>
        <begin position="50"/>
        <end position="70"/>
    </location>
</feature>
<dbReference type="Pfam" id="PF00884">
    <property type="entry name" value="Sulfatase"/>
    <property type="match status" value="1"/>
</dbReference>
<evidence type="ECO:0000256" key="3">
    <source>
        <dbReference type="ARBA" id="ARBA00022519"/>
    </source>
</evidence>
<evidence type="ECO:0000313" key="12">
    <source>
        <dbReference type="Proteomes" id="UP000002743"/>
    </source>
</evidence>
<evidence type="ECO:0000256" key="5">
    <source>
        <dbReference type="ARBA" id="ARBA00022692"/>
    </source>
</evidence>
<sequence length="553" mass="62605" precursor="true">MFTTRLKSPMFSTCNRKTLLVALFLMATANISLFQRLLEVYPPSLGNVPFLISLALFFTFATALFLLLVAHTRGARWLLALLVLVASQAAYYMDTYGVVVDTVMIDNIFHTDTQEFAGLLSWGLVLRTLLLGVLPAWLIIRYWPAGKGFKAEFKSKLSLTLLLIIGMVLVVAPFTAHYASFIREHKITRAYSNPIYPIYSLFGYAREKLKSSAITKLTATAPDAVMIGTPSRHELIILVVGETARADRFSLNGYPRDTNPELAKRDVLSLRNVTSCGTSTGESVPCMFSALGRKDFDREKALHYENALDVLFEHGVQILWRDNNSDSKGVATRMTYENFKSPTLNKVCDTECRDIGMLGGLDKYIDSHKNKDILIVLHQMGNHGPKYYRRYPPEFERFKPACKSNELSQCTQQELDNAYDNAILYTDYFLAHVVDFLKQYNETHATAMLYVSDHGESLGEHGIYLHAAPYMIAPQEQTHIPAIVWMGKHFDYKLSDLKPYQDHPFSHDDLFCTLLVSYELNSKTCDSKHDVLMHNADVISMLQQQGQLHTAMQ</sequence>
<dbReference type="PANTHER" id="PTHR30443:SF0">
    <property type="entry name" value="PHOSPHOETHANOLAMINE TRANSFERASE EPTA"/>
    <property type="match status" value="1"/>
</dbReference>
<keyword evidence="2" id="KW-1003">Cell membrane</keyword>
<feature type="transmembrane region" description="Helical" evidence="8">
    <location>
        <begin position="77"/>
        <end position="99"/>
    </location>
</feature>
<comment type="subcellular location">
    <subcellularLocation>
        <location evidence="1">Cell inner membrane</location>
        <topology evidence="1">Multi-pass membrane protein</topology>
    </subcellularLocation>
</comment>
<dbReference type="eggNOG" id="COG2194">
    <property type="taxonomic scope" value="Bacteria"/>
</dbReference>
<keyword evidence="5 8" id="KW-0812">Transmembrane</keyword>
<reference evidence="11 12" key="2">
    <citation type="journal article" date="2011" name="J. Bacteriol.">
        <title>Genomes of three methylotrophs from a single niche uncover genetic and metabolic divergence of Methylophilaceae.</title>
        <authorList>
            <person name="Lapidus A."/>
            <person name="Clum A."/>
            <person name="Labutti K."/>
            <person name="Kaluzhnaya M.G."/>
            <person name="Lim S."/>
            <person name="Beck D.A."/>
            <person name="Glavina Del Rio T."/>
            <person name="Nolan M."/>
            <person name="Mavromatis K."/>
            <person name="Huntemann M."/>
            <person name="Lucas S."/>
            <person name="Lidstrom M.E."/>
            <person name="Ivanova N."/>
            <person name="Chistoserdova L."/>
        </authorList>
    </citation>
    <scope>NUCLEOTIDE SEQUENCE [LARGE SCALE GENOMIC DNA]</scope>
    <source>
        <strain evidence="11 12">SIP3-4</strain>
    </source>
</reference>
<feature type="transmembrane region" description="Helical" evidence="8">
    <location>
        <begin position="119"/>
        <end position="140"/>
    </location>
</feature>
<proteinExistence type="predicted"/>
<keyword evidence="3" id="KW-0997">Cell inner membrane</keyword>
<dbReference type="InterPro" id="IPR000917">
    <property type="entry name" value="Sulfatase_N"/>
</dbReference>
<reference evidence="12" key="1">
    <citation type="submission" date="2009-07" db="EMBL/GenBank/DDBJ databases">
        <title>Complete sequence of chromosome of Methylovorus sp. SIP3-4.</title>
        <authorList>
            <person name="Lucas S."/>
            <person name="Copeland A."/>
            <person name="Lapidus A."/>
            <person name="Glavina del Rio T."/>
            <person name="Tice H."/>
            <person name="Bruce D."/>
            <person name="Goodwin L."/>
            <person name="Pitluck S."/>
            <person name="Clum A."/>
            <person name="Larimer F."/>
            <person name="Land M."/>
            <person name="Hauser L."/>
            <person name="Kyrpides N."/>
            <person name="Mikhailova N."/>
            <person name="Kayluzhnaya M."/>
            <person name="Chistoserdova L."/>
        </authorList>
    </citation>
    <scope>NUCLEOTIDE SEQUENCE [LARGE SCALE GENOMIC DNA]</scope>
    <source>
        <strain evidence="12">SIP3-4</strain>
    </source>
</reference>
<keyword evidence="6 8" id="KW-1133">Transmembrane helix</keyword>
<dbReference type="InterPro" id="IPR017850">
    <property type="entry name" value="Alkaline_phosphatase_core_sf"/>
</dbReference>
<organism evidence="11 12">
    <name type="scientific">Methylovorus glucosotrophus (strain SIP3-4)</name>
    <dbReference type="NCBI Taxonomy" id="582744"/>
    <lineage>
        <taxon>Bacteria</taxon>
        <taxon>Pseudomonadati</taxon>
        <taxon>Pseudomonadota</taxon>
        <taxon>Betaproteobacteria</taxon>
        <taxon>Nitrosomonadales</taxon>
        <taxon>Methylophilaceae</taxon>
        <taxon>Methylovorus</taxon>
    </lineage>
</organism>
<evidence type="ECO:0000256" key="8">
    <source>
        <dbReference type="SAM" id="Phobius"/>
    </source>
</evidence>
<evidence type="ECO:0000259" key="9">
    <source>
        <dbReference type="Pfam" id="PF00884"/>
    </source>
</evidence>
<dbReference type="AlphaFoldDB" id="C6X813"/>
<dbReference type="HOGENOM" id="CLU_018534_1_0_4"/>
<evidence type="ECO:0000259" key="10">
    <source>
        <dbReference type="Pfam" id="PF08019"/>
    </source>
</evidence>
<dbReference type="GO" id="GO:0009244">
    <property type="term" value="P:lipopolysaccharide core region biosynthetic process"/>
    <property type="evidence" value="ECO:0007669"/>
    <property type="project" value="TreeGrafter"/>
</dbReference>
<evidence type="ECO:0000313" key="11">
    <source>
        <dbReference type="EMBL" id="ACT51340.1"/>
    </source>
</evidence>
<dbReference type="InterPro" id="IPR012549">
    <property type="entry name" value="EptA-like_N"/>
</dbReference>
<keyword evidence="12" id="KW-1185">Reference proteome</keyword>
<accession>C6X813</accession>
<dbReference type="Proteomes" id="UP000002743">
    <property type="component" value="Chromosome"/>
</dbReference>
<evidence type="ECO:0000256" key="4">
    <source>
        <dbReference type="ARBA" id="ARBA00022679"/>
    </source>
</evidence>
<dbReference type="InterPro" id="IPR058130">
    <property type="entry name" value="PEA_transf_C"/>
</dbReference>
<dbReference type="EMBL" id="CP001674">
    <property type="protein sequence ID" value="ACT51340.1"/>
    <property type="molecule type" value="Genomic_DNA"/>
</dbReference>
<name>C6X813_METGS</name>
<dbReference type="NCBIfam" id="NF028537">
    <property type="entry name" value="P_eth_NH2_trans"/>
    <property type="match status" value="1"/>
</dbReference>
<dbReference type="GO" id="GO:0005886">
    <property type="term" value="C:plasma membrane"/>
    <property type="evidence" value="ECO:0007669"/>
    <property type="project" value="UniProtKB-SubCell"/>
</dbReference>
<evidence type="ECO:0000256" key="1">
    <source>
        <dbReference type="ARBA" id="ARBA00004429"/>
    </source>
</evidence>
<keyword evidence="7 8" id="KW-0472">Membrane</keyword>
<feature type="domain" description="Sulfatase N-terminal" evidence="9">
    <location>
        <begin position="236"/>
        <end position="515"/>
    </location>
</feature>
<evidence type="ECO:0000256" key="6">
    <source>
        <dbReference type="ARBA" id="ARBA00022989"/>
    </source>
</evidence>
<dbReference type="Pfam" id="PF08019">
    <property type="entry name" value="EptA_B_N"/>
    <property type="match status" value="1"/>
</dbReference>
<evidence type="ECO:0000256" key="7">
    <source>
        <dbReference type="ARBA" id="ARBA00023136"/>
    </source>
</evidence>
<dbReference type="CDD" id="cd16017">
    <property type="entry name" value="LptA"/>
    <property type="match status" value="1"/>
</dbReference>
<dbReference type="GO" id="GO:0016776">
    <property type="term" value="F:phosphotransferase activity, phosphate group as acceptor"/>
    <property type="evidence" value="ECO:0007669"/>
    <property type="project" value="TreeGrafter"/>
</dbReference>
<gene>
    <name evidence="11" type="ordered locus">Msip34_2098</name>
</gene>
<dbReference type="KEGG" id="mei:Msip34_2098"/>
<keyword evidence="4" id="KW-0808">Transferase</keyword>
<dbReference type="PANTHER" id="PTHR30443">
    <property type="entry name" value="INNER MEMBRANE PROTEIN"/>
    <property type="match status" value="1"/>
</dbReference>
<dbReference type="SUPFAM" id="SSF53649">
    <property type="entry name" value="Alkaline phosphatase-like"/>
    <property type="match status" value="1"/>
</dbReference>
<evidence type="ECO:0000256" key="2">
    <source>
        <dbReference type="ARBA" id="ARBA00022475"/>
    </source>
</evidence>
<dbReference type="Gene3D" id="3.40.720.10">
    <property type="entry name" value="Alkaline Phosphatase, subunit A"/>
    <property type="match status" value="1"/>
</dbReference>